<evidence type="ECO:0000256" key="1">
    <source>
        <dbReference type="SAM" id="MobiDB-lite"/>
    </source>
</evidence>
<dbReference type="InParanoid" id="G4ZLC5"/>
<feature type="region of interest" description="Disordered" evidence="1">
    <location>
        <begin position="1"/>
        <end position="197"/>
    </location>
</feature>
<feature type="compositionally biased region" description="Polar residues" evidence="1">
    <location>
        <begin position="1"/>
        <end position="10"/>
    </location>
</feature>
<dbReference type="EMBL" id="JH159155">
    <property type="protein sequence ID" value="EGZ15971.1"/>
    <property type="molecule type" value="Genomic_DNA"/>
</dbReference>
<feature type="region of interest" description="Disordered" evidence="1">
    <location>
        <begin position="203"/>
        <end position="222"/>
    </location>
</feature>
<evidence type="ECO:0000313" key="3">
    <source>
        <dbReference type="Proteomes" id="UP000002640"/>
    </source>
</evidence>
<feature type="compositionally biased region" description="Low complexity" evidence="1">
    <location>
        <begin position="32"/>
        <end position="57"/>
    </location>
</feature>
<dbReference type="RefSeq" id="XP_009529720.1">
    <property type="nucleotide sequence ID" value="XM_009531425.1"/>
</dbReference>
<sequence>MIIYLNNGSRPSHILVERRQPLARPASEPRPSRAAALRASAPPRTPAPARTPSTPSRLSVSEYFTAQRLKRSSQRASPSCPRAPNHQIMDPRELFGEEGEVDESMEGSPNRGDEEMRPHSLRSPSRRDPDRPALTAPVRPPSRPPAERAAPPRVEPRPPLRTPNPFPQRSSGLYEMRALTEPRYSPPRGEDGPLGPVVSNRLEEAQSEQVAAQTAPMHSQRPELWSLLNPSVADYGFRPARLLTPQPTTVAEYRERFRLQTQQKSVPAMRTHPVALNPREDSIDRKLSSMEALRAM</sequence>
<evidence type="ECO:0000313" key="2">
    <source>
        <dbReference type="EMBL" id="EGZ15971.1"/>
    </source>
</evidence>
<dbReference type="Proteomes" id="UP000002640">
    <property type="component" value="Unassembled WGS sequence"/>
</dbReference>
<name>G4ZLC5_PHYSP</name>
<gene>
    <name evidence="2" type="ORF">PHYSODRAFT_334164</name>
</gene>
<organism evidence="2 3">
    <name type="scientific">Phytophthora sojae (strain P6497)</name>
    <name type="common">Soybean stem and root rot agent</name>
    <name type="synonym">Phytophthora megasperma f. sp. glycines</name>
    <dbReference type="NCBI Taxonomy" id="1094619"/>
    <lineage>
        <taxon>Eukaryota</taxon>
        <taxon>Sar</taxon>
        <taxon>Stramenopiles</taxon>
        <taxon>Oomycota</taxon>
        <taxon>Peronosporomycetes</taxon>
        <taxon>Peronosporales</taxon>
        <taxon>Peronosporaceae</taxon>
        <taxon>Phytophthora</taxon>
    </lineage>
</organism>
<reference evidence="2 3" key="1">
    <citation type="journal article" date="2006" name="Science">
        <title>Phytophthora genome sequences uncover evolutionary origins and mechanisms of pathogenesis.</title>
        <authorList>
            <person name="Tyler B.M."/>
            <person name="Tripathy S."/>
            <person name="Zhang X."/>
            <person name="Dehal P."/>
            <person name="Jiang R.H."/>
            <person name="Aerts A."/>
            <person name="Arredondo F.D."/>
            <person name="Baxter L."/>
            <person name="Bensasson D."/>
            <person name="Beynon J.L."/>
            <person name="Chapman J."/>
            <person name="Damasceno C.M."/>
            <person name="Dorrance A.E."/>
            <person name="Dou D."/>
            <person name="Dickerman A.W."/>
            <person name="Dubchak I.L."/>
            <person name="Garbelotto M."/>
            <person name="Gijzen M."/>
            <person name="Gordon S.G."/>
            <person name="Govers F."/>
            <person name="Grunwald N.J."/>
            <person name="Huang W."/>
            <person name="Ivors K.L."/>
            <person name="Jones R.W."/>
            <person name="Kamoun S."/>
            <person name="Krampis K."/>
            <person name="Lamour K.H."/>
            <person name="Lee M.K."/>
            <person name="McDonald W.H."/>
            <person name="Medina M."/>
            <person name="Meijer H.J."/>
            <person name="Nordberg E.K."/>
            <person name="Maclean D.J."/>
            <person name="Ospina-Giraldo M.D."/>
            <person name="Morris P.F."/>
            <person name="Phuntumart V."/>
            <person name="Putnam N.H."/>
            <person name="Rash S."/>
            <person name="Rose J.K."/>
            <person name="Sakihama Y."/>
            <person name="Salamov A.A."/>
            <person name="Savidor A."/>
            <person name="Scheuring C.F."/>
            <person name="Smith B.M."/>
            <person name="Sobral B.W."/>
            <person name="Terry A."/>
            <person name="Torto-Alalibo T.A."/>
            <person name="Win J."/>
            <person name="Xu Z."/>
            <person name="Zhang H."/>
            <person name="Grigoriev I.V."/>
            <person name="Rokhsar D.S."/>
            <person name="Boore J.L."/>
        </authorList>
    </citation>
    <scope>NUCLEOTIDE SEQUENCE [LARGE SCALE GENOMIC DNA]</scope>
    <source>
        <strain evidence="2 3">P6497</strain>
    </source>
</reference>
<dbReference type="OMA" id="TQHEYRE"/>
<accession>G4ZLC5</accession>
<dbReference type="KEGG" id="psoj:PHYSODRAFT_334164"/>
<feature type="compositionally biased region" description="Acidic residues" evidence="1">
    <location>
        <begin position="96"/>
        <end position="105"/>
    </location>
</feature>
<feature type="compositionally biased region" description="Pro residues" evidence="1">
    <location>
        <begin position="157"/>
        <end position="166"/>
    </location>
</feature>
<proteinExistence type="predicted"/>
<protein>
    <submittedName>
        <fullName evidence="2">Uncharacterized protein</fullName>
    </submittedName>
</protein>
<dbReference type="GeneID" id="20646767"/>
<keyword evidence="3" id="KW-1185">Reference proteome</keyword>
<dbReference type="AlphaFoldDB" id="G4ZLC5"/>